<dbReference type="Proteomes" id="UP000184512">
    <property type="component" value="Unassembled WGS sequence"/>
</dbReference>
<dbReference type="GO" id="GO:0005975">
    <property type="term" value="P:carbohydrate metabolic process"/>
    <property type="evidence" value="ECO:0007669"/>
    <property type="project" value="InterPro"/>
</dbReference>
<dbReference type="AlphaFoldDB" id="A0A1M6CMT0"/>
<protein>
    <submittedName>
        <fullName evidence="5">Ribose 5-phosphate isomerase B</fullName>
    </submittedName>
</protein>
<sequence length="159" mass="17062">MRIVIASDHAAIGFRRELADAVRALGHDVTDLGTNDPDRADYPYFGQQAAEAVAAGRFDRGILICGSGVGISIAANKTHGIRCVVCSEPYSAVLSRNHNDTNMLALGARVIGVELGKMITAMWLEAEFEGGRHQRRVNQLGAIDDGIEVEDQVDPGSRC</sequence>
<dbReference type="STRING" id="1123357.SAMN02745244_00712"/>
<feature type="binding site" evidence="4">
    <location>
        <position position="109"/>
    </location>
    <ligand>
        <name>D-ribulose 5-phosphate</name>
        <dbReference type="ChEBI" id="CHEBI:58121"/>
    </ligand>
</feature>
<feature type="binding site" evidence="4">
    <location>
        <position position="99"/>
    </location>
    <ligand>
        <name>D-ribulose 5-phosphate</name>
        <dbReference type="ChEBI" id="CHEBI:58121"/>
    </ligand>
</feature>
<dbReference type="Pfam" id="PF02502">
    <property type="entry name" value="LacAB_rpiB"/>
    <property type="match status" value="1"/>
</dbReference>
<feature type="binding site" evidence="4">
    <location>
        <begin position="8"/>
        <end position="9"/>
    </location>
    <ligand>
        <name>D-ribulose 5-phosphate</name>
        <dbReference type="ChEBI" id="CHEBI:58121"/>
    </ligand>
</feature>
<gene>
    <name evidence="5" type="ORF">SAMN02745244_00712</name>
</gene>
<dbReference type="SUPFAM" id="SSF89623">
    <property type="entry name" value="Ribose/Galactose isomerase RpiB/AlsB"/>
    <property type="match status" value="1"/>
</dbReference>
<feature type="binding site" evidence="4">
    <location>
        <position position="132"/>
    </location>
    <ligand>
        <name>D-ribulose 5-phosphate</name>
        <dbReference type="ChEBI" id="CHEBI:58121"/>
    </ligand>
</feature>
<dbReference type="NCBIfam" id="NF004051">
    <property type="entry name" value="PRK05571.1"/>
    <property type="match status" value="1"/>
</dbReference>
<evidence type="ECO:0000256" key="1">
    <source>
        <dbReference type="ARBA" id="ARBA00008754"/>
    </source>
</evidence>
<dbReference type="PIRSF" id="PIRSF005384">
    <property type="entry name" value="RpiB_LacA_B"/>
    <property type="match status" value="1"/>
</dbReference>
<evidence type="ECO:0000256" key="4">
    <source>
        <dbReference type="PIRSR" id="PIRSR005384-2"/>
    </source>
</evidence>
<dbReference type="InterPro" id="IPR004785">
    <property type="entry name" value="RpiB"/>
</dbReference>
<comment type="similarity">
    <text evidence="1">Belongs to the LacAB/RpiB family.</text>
</comment>
<feature type="active site" description="Proton acceptor" evidence="3">
    <location>
        <position position="65"/>
    </location>
</feature>
<dbReference type="EMBL" id="FQZG01000010">
    <property type="protein sequence ID" value="SHI62223.1"/>
    <property type="molecule type" value="Genomic_DNA"/>
</dbReference>
<feature type="binding site" evidence="4">
    <location>
        <position position="136"/>
    </location>
    <ligand>
        <name>D-ribulose 5-phosphate</name>
        <dbReference type="ChEBI" id="CHEBI:58121"/>
    </ligand>
</feature>
<organism evidence="5 6">
    <name type="scientific">Tessaracoccus bendigoensis DSM 12906</name>
    <dbReference type="NCBI Taxonomy" id="1123357"/>
    <lineage>
        <taxon>Bacteria</taxon>
        <taxon>Bacillati</taxon>
        <taxon>Actinomycetota</taxon>
        <taxon>Actinomycetes</taxon>
        <taxon>Propionibacteriales</taxon>
        <taxon>Propionibacteriaceae</taxon>
        <taxon>Tessaracoccus</taxon>
    </lineage>
</organism>
<keyword evidence="6" id="KW-1185">Reference proteome</keyword>
<feature type="active site" description="Proton donor" evidence="3">
    <location>
        <position position="98"/>
    </location>
</feature>
<evidence type="ECO:0000313" key="6">
    <source>
        <dbReference type="Proteomes" id="UP000184512"/>
    </source>
</evidence>
<name>A0A1M6CMT0_9ACTN</name>
<dbReference type="PANTHER" id="PTHR43732:SF1">
    <property type="entry name" value="RIBOSE 5-PHOSPHATE ISOMERASE"/>
    <property type="match status" value="1"/>
</dbReference>
<evidence type="ECO:0000256" key="2">
    <source>
        <dbReference type="ARBA" id="ARBA00023235"/>
    </source>
</evidence>
<dbReference type="OrthoDB" id="1778624at2"/>
<dbReference type="InterPro" id="IPR051812">
    <property type="entry name" value="SPI_LacAB/RpiB"/>
</dbReference>
<dbReference type="Gene3D" id="3.40.1400.10">
    <property type="entry name" value="Sugar-phosphate isomerase, RpiB/LacA/LacB"/>
    <property type="match status" value="1"/>
</dbReference>
<dbReference type="RefSeq" id="WP_073186177.1">
    <property type="nucleotide sequence ID" value="NZ_FQZG01000010.1"/>
</dbReference>
<evidence type="ECO:0000313" key="5">
    <source>
        <dbReference type="EMBL" id="SHI62223.1"/>
    </source>
</evidence>
<reference evidence="5 6" key="1">
    <citation type="submission" date="2016-11" db="EMBL/GenBank/DDBJ databases">
        <authorList>
            <person name="Jaros S."/>
            <person name="Januszkiewicz K."/>
            <person name="Wedrychowicz H."/>
        </authorList>
    </citation>
    <scope>NUCLEOTIDE SEQUENCE [LARGE SCALE GENOMIC DNA]</scope>
    <source>
        <strain evidence="5 6">DSM 12906</strain>
    </source>
</reference>
<dbReference type="NCBIfam" id="TIGR00689">
    <property type="entry name" value="rpiB_lacA_lacB"/>
    <property type="match status" value="1"/>
</dbReference>
<dbReference type="PANTHER" id="PTHR43732">
    <property type="entry name" value="RIBOSE 5-PHOSPHATE ISOMERASE-RELATED"/>
    <property type="match status" value="1"/>
</dbReference>
<evidence type="ECO:0000256" key="3">
    <source>
        <dbReference type="PIRSR" id="PIRSR005384-1"/>
    </source>
</evidence>
<dbReference type="InterPro" id="IPR003500">
    <property type="entry name" value="RpiB_LacA_LacB"/>
</dbReference>
<proteinExistence type="inferred from homology"/>
<dbReference type="GO" id="GO:0016861">
    <property type="term" value="F:intramolecular oxidoreductase activity, interconverting aldoses and ketoses"/>
    <property type="evidence" value="ECO:0007669"/>
    <property type="project" value="UniProtKB-ARBA"/>
</dbReference>
<keyword evidence="2 5" id="KW-0413">Isomerase</keyword>
<dbReference type="InterPro" id="IPR036569">
    <property type="entry name" value="RpiB_LacA_LacB_sf"/>
</dbReference>
<dbReference type="NCBIfam" id="TIGR01120">
    <property type="entry name" value="rpiB"/>
    <property type="match status" value="1"/>
</dbReference>
<accession>A0A1M6CMT0</accession>
<feature type="binding site" evidence="4">
    <location>
        <begin position="66"/>
        <end position="70"/>
    </location>
    <ligand>
        <name>D-ribulose 5-phosphate</name>
        <dbReference type="ChEBI" id="CHEBI:58121"/>
    </ligand>
</feature>